<comment type="similarity">
    <text evidence="1">Belongs to the LysR transcriptional regulatory family.</text>
</comment>
<organism evidence="3">
    <name type="scientific">mine drainage metagenome</name>
    <dbReference type="NCBI Taxonomy" id="410659"/>
    <lineage>
        <taxon>unclassified sequences</taxon>
        <taxon>metagenomes</taxon>
        <taxon>ecological metagenomes</taxon>
    </lineage>
</organism>
<dbReference type="PANTHER" id="PTHR30537:SF74">
    <property type="entry name" value="HTH-TYPE TRANSCRIPTIONAL REGULATOR TRPI"/>
    <property type="match status" value="1"/>
</dbReference>
<sequence>MATWKINDEEVFPVCSPRLLRGAHPLRVPGDLRHHTRIHTSSPLILRDDWPLWLEEAGIPQISAANEISCDLLYPSFQMAIEGMGVVMGRSAVVRSDIAMGRLVEPFAIRLPSPLAYHIVTEEHRAKLPKVKSFVDWLLREFKQTMSEVPRSKNR</sequence>
<dbReference type="InterPro" id="IPR058163">
    <property type="entry name" value="LysR-type_TF_proteobact-type"/>
</dbReference>
<gene>
    <name evidence="3" type="primary">gcvA_14</name>
    <name evidence="3" type="ORF">GALL_488180</name>
</gene>
<dbReference type="Gene3D" id="3.40.190.10">
    <property type="entry name" value="Periplasmic binding protein-like II"/>
    <property type="match status" value="2"/>
</dbReference>
<comment type="caution">
    <text evidence="3">The sequence shown here is derived from an EMBL/GenBank/DDBJ whole genome shotgun (WGS) entry which is preliminary data.</text>
</comment>
<dbReference type="GO" id="GO:0003700">
    <property type="term" value="F:DNA-binding transcription factor activity"/>
    <property type="evidence" value="ECO:0007669"/>
    <property type="project" value="TreeGrafter"/>
</dbReference>
<dbReference type="Pfam" id="PF03466">
    <property type="entry name" value="LysR_substrate"/>
    <property type="match status" value="1"/>
</dbReference>
<dbReference type="InterPro" id="IPR005119">
    <property type="entry name" value="LysR_subst-bd"/>
</dbReference>
<dbReference type="GO" id="GO:0006351">
    <property type="term" value="P:DNA-templated transcription"/>
    <property type="evidence" value="ECO:0007669"/>
    <property type="project" value="TreeGrafter"/>
</dbReference>
<dbReference type="GO" id="GO:0043565">
    <property type="term" value="F:sequence-specific DNA binding"/>
    <property type="evidence" value="ECO:0007669"/>
    <property type="project" value="TreeGrafter"/>
</dbReference>
<evidence type="ECO:0000259" key="2">
    <source>
        <dbReference type="Pfam" id="PF03466"/>
    </source>
</evidence>
<evidence type="ECO:0000256" key="1">
    <source>
        <dbReference type="ARBA" id="ARBA00009437"/>
    </source>
</evidence>
<protein>
    <submittedName>
        <fullName evidence="3">Glycine cleavage system transcriptional activator</fullName>
    </submittedName>
</protein>
<name>A0A1J5PW89_9ZZZZ</name>
<proteinExistence type="inferred from homology"/>
<dbReference type="EMBL" id="MLJW01004647">
    <property type="protein sequence ID" value="OIQ69579.1"/>
    <property type="molecule type" value="Genomic_DNA"/>
</dbReference>
<dbReference type="PANTHER" id="PTHR30537">
    <property type="entry name" value="HTH-TYPE TRANSCRIPTIONAL REGULATOR"/>
    <property type="match status" value="1"/>
</dbReference>
<reference evidence="3" key="1">
    <citation type="submission" date="2016-10" db="EMBL/GenBank/DDBJ databases">
        <title>Sequence of Gallionella enrichment culture.</title>
        <authorList>
            <person name="Poehlein A."/>
            <person name="Muehling M."/>
            <person name="Daniel R."/>
        </authorList>
    </citation>
    <scope>NUCLEOTIDE SEQUENCE</scope>
</reference>
<dbReference type="AlphaFoldDB" id="A0A1J5PW89"/>
<dbReference type="SUPFAM" id="SSF53850">
    <property type="entry name" value="Periplasmic binding protein-like II"/>
    <property type="match status" value="1"/>
</dbReference>
<feature type="domain" description="LysR substrate-binding" evidence="2">
    <location>
        <begin position="8"/>
        <end position="142"/>
    </location>
</feature>
<evidence type="ECO:0000313" key="3">
    <source>
        <dbReference type="EMBL" id="OIQ69579.1"/>
    </source>
</evidence>
<accession>A0A1J5PW89</accession>